<dbReference type="Proteomes" id="UP001165685">
    <property type="component" value="Unassembled WGS sequence"/>
</dbReference>
<evidence type="ECO:0000256" key="7">
    <source>
        <dbReference type="ARBA" id="ARBA00022679"/>
    </source>
</evidence>
<evidence type="ECO:0000256" key="9">
    <source>
        <dbReference type="ARBA" id="ARBA00030757"/>
    </source>
</evidence>
<dbReference type="PANTHER" id="PTHR11579:SF0">
    <property type="entry name" value="PROTEIN-L-ISOASPARTATE(D-ASPARTATE) O-METHYLTRANSFERASE"/>
    <property type="match status" value="1"/>
</dbReference>
<evidence type="ECO:0000256" key="3">
    <source>
        <dbReference type="ARBA" id="ARBA00011890"/>
    </source>
</evidence>
<gene>
    <name evidence="12" type="ORF">O4U47_10030</name>
</gene>
<accession>A0ABT4TJJ7</accession>
<evidence type="ECO:0000256" key="6">
    <source>
        <dbReference type="ARBA" id="ARBA00022603"/>
    </source>
</evidence>
<comment type="caution">
    <text evidence="12">The sequence shown here is derived from an EMBL/GenBank/DDBJ whole genome shotgun (WGS) entry which is preliminary data.</text>
</comment>
<evidence type="ECO:0000313" key="13">
    <source>
        <dbReference type="Proteomes" id="UP001165685"/>
    </source>
</evidence>
<dbReference type="CDD" id="cd02440">
    <property type="entry name" value="AdoMet_MTases"/>
    <property type="match status" value="1"/>
</dbReference>
<proteinExistence type="inferred from homology"/>
<keyword evidence="6" id="KW-0489">Methyltransferase</keyword>
<evidence type="ECO:0000256" key="4">
    <source>
        <dbReference type="ARBA" id="ARBA00013346"/>
    </source>
</evidence>
<organism evidence="12 13">
    <name type="scientific">Nocardiopsis suaedae</name>
    <dbReference type="NCBI Taxonomy" id="3018444"/>
    <lineage>
        <taxon>Bacteria</taxon>
        <taxon>Bacillati</taxon>
        <taxon>Actinomycetota</taxon>
        <taxon>Actinomycetes</taxon>
        <taxon>Streptosporangiales</taxon>
        <taxon>Nocardiopsidaceae</taxon>
        <taxon>Nocardiopsis</taxon>
    </lineage>
</organism>
<evidence type="ECO:0000256" key="11">
    <source>
        <dbReference type="ARBA" id="ARBA00031350"/>
    </source>
</evidence>
<keyword evidence="5" id="KW-0963">Cytoplasm</keyword>
<dbReference type="EMBL" id="JAQFWP010000014">
    <property type="protein sequence ID" value="MDA2804851.1"/>
    <property type="molecule type" value="Genomic_DNA"/>
</dbReference>
<dbReference type="RefSeq" id="WP_270677502.1">
    <property type="nucleotide sequence ID" value="NZ_JAQFWP010000014.1"/>
</dbReference>
<reference evidence="12" key="1">
    <citation type="submission" date="2023-01" db="EMBL/GenBank/DDBJ databases">
        <title>Draft genome sequence of Nocardiopsis sp. LSu2-4 isolated from halophytes.</title>
        <authorList>
            <person name="Duangmal K."/>
            <person name="Chantavorakit T."/>
        </authorList>
    </citation>
    <scope>NUCLEOTIDE SEQUENCE</scope>
    <source>
        <strain evidence="12">LSu2-4</strain>
    </source>
</reference>
<comment type="subcellular location">
    <subcellularLocation>
        <location evidence="1">Cytoplasm</location>
    </subcellularLocation>
</comment>
<evidence type="ECO:0000256" key="2">
    <source>
        <dbReference type="ARBA" id="ARBA00005369"/>
    </source>
</evidence>
<name>A0ABT4TJJ7_9ACTN</name>
<keyword evidence="13" id="KW-1185">Reference proteome</keyword>
<evidence type="ECO:0000256" key="8">
    <source>
        <dbReference type="ARBA" id="ARBA00022691"/>
    </source>
</evidence>
<sequence length="372" mass="40741">MEAGSPLEDALQSIDRGVLVPEFALHENTPSGTRYRRVSRDDRDQRDEWEKHVYSNESLIIEINGLPLDEALPEGTGRGRWTSSSTMPGLIARMIEAFDLSESTRVLEIGTGSGYNPAVLSHLIGSVHLTSIDVSPRLVSRATARLKSLGYAPTTAAFDGHKGYPESAPYDRIIGTTAFPFVPAAWLGQVNDGGIILTNLAGMAGGAMLKLHTGPDGAEGRFLDDWAGFIPARHEAQPEQAEIDDEEEGDTHTSFLGAEVFDDQKSAFLAQLVLGTSRVARILREDGSALLLIEDRDGSRAEVDTESDGEGFTCSQVGPRRLWSDLEDSYRWWVEQGRPSWSSFGVTVTPDEQYVWHGSPTSGRRWRLAPTV</sequence>
<evidence type="ECO:0000256" key="5">
    <source>
        <dbReference type="ARBA" id="ARBA00022490"/>
    </source>
</evidence>
<keyword evidence="8" id="KW-0949">S-adenosyl-L-methionine</keyword>
<evidence type="ECO:0000313" key="12">
    <source>
        <dbReference type="EMBL" id="MDA2804851.1"/>
    </source>
</evidence>
<keyword evidence="7" id="KW-0808">Transferase</keyword>
<dbReference type="InterPro" id="IPR000682">
    <property type="entry name" value="PCMT"/>
</dbReference>
<dbReference type="InterPro" id="IPR029063">
    <property type="entry name" value="SAM-dependent_MTases_sf"/>
</dbReference>
<dbReference type="PANTHER" id="PTHR11579">
    <property type="entry name" value="PROTEIN-L-ISOASPARTATE O-METHYLTRANSFERASE"/>
    <property type="match status" value="1"/>
</dbReference>
<dbReference type="Gene3D" id="3.40.50.150">
    <property type="entry name" value="Vaccinia Virus protein VP39"/>
    <property type="match status" value="1"/>
</dbReference>
<comment type="similarity">
    <text evidence="2">Belongs to the methyltransferase superfamily. L-isoaspartyl/D-aspartyl protein methyltransferase family.</text>
</comment>
<dbReference type="EC" id="2.1.1.77" evidence="3"/>
<evidence type="ECO:0000256" key="1">
    <source>
        <dbReference type="ARBA" id="ARBA00004496"/>
    </source>
</evidence>
<dbReference type="Pfam" id="PF01135">
    <property type="entry name" value="PCMT"/>
    <property type="match status" value="1"/>
</dbReference>
<evidence type="ECO:0000256" key="10">
    <source>
        <dbReference type="ARBA" id="ARBA00031323"/>
    </source>
</evidence>
<dbReference type="SUPFAM" id="SSF53335">
    <property type="entry name" value="S-adenosyl-L-methionine-dependent methyltransferases"/>
    <property type="match status" value="1"/>
</dbReference>
<protein>
    <recommendedName>
        <fullName evidence="4">Protein-L-isoaspartate O-methyltransferase</fullName>
        <ecNumber evidence="3">2.1.1.77</ecNumber>
    </recommendedName>
    <alternativeName>
        <fullName evidence="11">L-isoaspartyl protein carboxyl methyltransferase</fullName>
    </alternativeName>
    <alternativeName>
        <fullName evidence="9">Protein L-isoaspartyl methyltransferase</fullName>
    </alternativeName>
    <alternativeName>
        <fullName evidence="10">Protein-beta-aspartate methyltransferase</fullName>
    </alternativeName>
</protein>